<dbReference type="GO" id="GO:0005737">
    <property type="term" value="C:cytoplasm"/>
    <property type="evidence" value="ECO:0007669"/>
    <property type="project" value="UniProtKB-SubCell"/>
</dbReference>
<protein>
    <recommendedName>
        <fullName evidence="5">Peroxiredoxin-like 2A</fullName>
    </recommendedName>
    <alternativeName>
        <fullName evidence="7">Peroxiredoxin-like 2 activated in M-CSF stimulated monocytes</fullName>
    </alternativeName>
    <alternativeName>
        <fullName evidence="6">Redox-regulatory protein FAM213A</fullName>
    </alternativeName>
</protein>
<proteinExistence type="inferred from homology"/>
<keyword evidence="2" id="KW-0963">Cytoplasm</keyword>
<keyword evidence="3" id="KW-0676">Redox-active center</keyword>
<evidence type="ECO:0000256" key="5">
    <source>
        <dbReference type="ARBA" id="ARBA00023849"/>
    </source>
</evidence>
<dbReference type="EMBL" id="GDKF01006972">
    <property type="protein sequence ID" value="JAT71650.1"/>
    <property type="molecule type" value="Transcribed_RNA"/>
</dbReference>
<dbReference type="PANTHER" id="PTHR28630">
    <property type="match status" value="1"/>
</dbReference>
<evidence type="ECO:0000256" key="1">
    <source>
        <dbReference type="ARBA" id="ARBA00004496"/>
    </source>
</evidence>
<sequence length="202" mass="22068">DNVQHYCILKFVSRMGANITSDTTLKKPVAGGEFEDVRMGSLWADSPVLVIVMRRPGCILCREQTLAVWAEREKFEKLGVKLILTVHEWKQREIDAFAPEYWGGAVFYDPERTFYAAVHGGSVKIASKLSLLNPFSTGFKNGRAAYKRGVVKDSNFTGNGVVLGGVLVFKAGGELVYSHAESDFGVHPPMEDLIAGASKAAA</sequence>
<name>A0A1D1ZXH0_AUXPR</name>
<dbReference type="InterPro" id="IPR032801">
    <property type="entry name" value="PXL2A/B/C"/>
</dbReference>
<dbReference type="Pfam" id="PF13911">
    <property type="entry name" value="AhpC-TSA_2"/>
    <property type="match status" value="1"/>
</dbReference>
<comment type="similarity">
    <text evidence="4">Belongs to the peroxiredoxin-like PRXL2 family. PRXL2A subfamily.</text>
</comment>
<reference evidence="8" key="1">
    <citation type="submission" date="2015-08" db="EMBL/GenBank/DDBJ databases">
        <authorList>
            <person name="Babu N.S."/>
            <person name="Beckwith C.J."/>
            <person name="Beseler K.G."/>
            <person name="Brison A."/>
            <person name="Carone J.V."/>
            <person name="Caskin T.P."/>
            <person name="Diamond M."/>
            <person name="Durham M.E."/>
            <person name="Foxe J.M."/>
            <person name="Go M."/>
            <person name="Henderson B.A."/>
            <person name="Jones I.B."/>
            <person name="McGettigan J.A."/>
            <person name="Micheletti S.J."/>
            <person name="Nasrallah M.E."/>
            <person name="Ortiz D."/>
            <person name="Piller C.R."/>
            <person name="Privatt S.R."/>
            <person name="Schneider S.L."/>
            <person name="Sharp S."/>
            <person name="Smith T.C."/>
            <person name="Stanton J.D."/>
            <person name="Ullery H.E."/>
            <person name="Wilson R.J."/>
            <person name="Serrano M.G."/>
            <person name="Buck G."/>
            <person name="Lee V."/>
            <person name="Wang Y."/>
            <person name="Carvalho R."/>
            <person name="Voegtly L."/>
            <person name="Shi R."/>
            <person name="Duckworth R."/>
            <person name="Johnson A."/>
            <person name="Loviza R."/>
            <person name="Walstead R."/>
            <person name="Shah Z."/>
            <person name="Kiflezghi M."/>
            <person name="Wade K."/>
            <person name="Ball S.L."/>
            <person name="Bradley K.W."/>
            <person name="Asai D.J."/>
            <person name="Bowman C.A."/>
            <person name="Russell D.A."/>
            <person name="Pope W.H."/>
            <person name="Jacobs-Sera D."/>
            <person name="Hendrix R.W."/>
            <person name="Hatfull G.F."/>
        </authorList>
    </citation>
    <scope>NUCLEOTIDE SEQUENCE</scope>
</reference>
<feature type="non-terminal residue" evidence="8">
    <location>
        <position position="1"/>
    </location>
</feature>
<organism evidence="8">
    <name type="scientific">Auxenochlorella protothecoides</name>
    <name type="common">Green microalga</name>
    <name type="synonym">Chlorella protothecoides</name>
    <dbReference type="NCBI Taxonomy" id="3075"/>
    <lineage>
        <taxon>Eukaryota</taxon>
        <taxon>Viridiplantae</taxon>
        <taxon>Chlorophyta</taxon>
        <taxon>core chlorophytes</taxon>
        <taxon>Trebouxiophyceae</taxon>
        <taxon>Chlorellales</taxon>
        <taxon>Chlorellaceae</taxon>
        <taxon>Auxenochlorella</taxon>
    </lineage>
</organism>
<comment type="subcellular location">
    <subcellularLocation>
        <location evidence="1">Cytoplasm</location>
    </subcellularLocation>
</comment>
<evidence type="ECO:0000256" key="7">
    <source>
        <dbReference type="ARBA" id="ARBA00032129"/>
    </source>
</evidence>
<dbReference type="AlphaFoldDB" id="A0A1D1ZXH0"/>
<accession>A0A1D1ZXH0</accession>
<dbReference type="PANTHER" id="PTHR28630:SF31">
    <property type="entry name" value="PEROXIREDOXIN-LIKE 2A"/>
    <property type="match status" value="1"/>
</dbReference>
<evidence type="ECO:0000256" key="3">
    <source>
        <dbReference type="ARBA" id="ARBA00023284"/>
    </source>
</evidence>
<evidence type="ECO:0000256" key="2">
    <source>
        <dbReference type="ARBA" id="ARBA00022490"/>
    </source>
</evidence>
<evidence type="ECO:0000256" key="4">
    <source>
        <dbReference type="ARBA" id="ARBA00023787"/>
    </source>
</evidence>
<evidence type="ECO:0000313" key="8">
    <source>
        <dbReference type="EMBL" id="JAT71650.1"/>
    </source>
</evidence>
<dbReference type="Gene3D" id="3.40.30.10">
    <property type="entry name" value="Glutaredoxin"/>
    <property type="match status" value="1"/>
</dbReference>
<gene>
    <name evidence="8" type="ORF">g.2077</name>
</gene>
<dbReference type="InterPro" id="IPR036249">
    <property type="entry name" value="Thioredoxin-like_sf"/>
</dbReference>
<evidence type="ECO:0000256" key="6">
    <source>
        <dbReference type="ARBA" id="ARBA00032058"/>
    </source>
</evidence>
<dbReference type="SUPFAM" id="SSF52833">
    <property type="entry name" value="Thioredoxin-like"/>
    <property type="match status" value="1"/>
</dbReference>